<comment type="caution">
    <text evidence="3">The sequence shown here is derived from an EMBL/GenBank/DDBJ whole genome shotgun (WGS) entry which is preliminary data.</text>
</comment>
<evidence type="ECO:0000256" key="1">
    <source>
        <dbReference type="SAM" id="MobiDB-lite"/>
    </source>
</evidence>
<dbReference type="Proteomes" id="UP000276379">
    <property type="component" value="Unassembled WGS sequence"/>
</dbReference>
<dbReference type="PANTHER" id="PTHR44846">
    <property type="entry name" value="MANNOSYL-D-GLYCERATE TRANSPORT/METABOLISM SYSTEM REPRESSOR MNGR-RELATED"/>
    <property type="match status" value="1"/>
</dbReference>
<dbReference type="AlphaFoldDB" id="A0A3R8RK08"/>
<organism evidence="3 4">
    <name type="scientific">Streptomyces griseofuscus</name>
    <dbReference type="NCBI Taxonomy" id="146922"/>
    <lineage>
        <taxon>Bacteria</taxon>
        <taxon>Bacillati</taxon>
        <taxon>Actinomycetota</taxon>
        <taxon>Actinomycetes</taxon>
        <taxon>Kitasatosporales</taxon>
        <taxon>Streptomycetaceae</taxon>
        <taxon>Streptomyces</taxon>
    </lineage>
</organism>
<feature type="region of interest" description="Disordered" evidence="1">
    <location>
        <begin position="30"/>
        <end position="77"/>
    </location>
</feature>
<reference evidence="3 4" key="1">
    <citation type="submission" date="2017-10" db="EMBL/GenBank/DDBJ databases">
        <title>Draft genome of actinobacteria isolated from guarana (Paullinia cupana (Mart.) Ducke.</title>
        <authorList>
            <person name="Siqueira K.A."/>
            <person name="Liotti R.G."/>
            <person name="Mendes T.A."/>
            <person name="Soares M.A."/>
        </authorList>
    </citation>
    <scope>NUCLEOTIDE SEQUENCE [LARGE SCALE GENOMIC DNA]</scope>
    <source>
        <strain evidence="3 4">199</strain>
    </source>
</reference>
<proteinExistence type="predicted"/>
<dbReference type="GO" id="GO:0045892">
    <property type="term" value="P:negative regulation of DNA-templated transcription"/>
    <property type="evidence" value="ECO:0007669"/>
    <property type="project" value="TreeGrafter"/>
</dbReference>
<name>A0A3R8RK08_9ACTN</name>
<dbReference type="InterPro" id="IPR050679">
    <property type="entry name" value="Bact_HTH_transcr_reg"/>
</dbReference>
<dbReference type="SUPFAM" id="SSF64288">
    <property type="entry name" value="Chorismate lyase-like"/>
    <property type="match status" value="1"/>
</dbReference>
<dbReference type="GO" id="GO:0003677">
    <property type="term" value="F:DNA binding"/>
    <property type="evidence" value="ECO:0007669"/>
    <property type="project" value="InterPro"/>
</dbReference>
<dbReference type="Pfam" id="PF07702">
    <property type="entry name" value="UTRA"/>
    <property type="match status" value="1"/>
</dbReference>
<evidence type="ECO:0000259" key="2">
    <source>
        <dbReference type="Pfam" id="PF07702"/>
    </source>
</evidence>
<gene>
    <name evidence="3" type="ORF">CQW44_19035</name>
</gene>
<dbReference type="Gene3D" id="3.40.1410.10">
    <property type="entry name" value="Chorismate lyase-like"/>
    <property type="match status" value="1"/>
</dbReference>
<evidence type="ECO:0000313" key="4">
    <source>
        <dbReference type="Proteomes" id="UP000276379"/>
    </source>
</evidence>
<protein>
    <recommendedName>
        <fullName evidence="2">UbiC transcription regulator-associated domain-containing protein</fullName>
    </recommendedName>
</protein>
<sequence length="145" mass="15737">MWDRARSEPRLPGVDADGVEVGFIGAHAIGGPGREARAAGTGQIGAVRTRGPTTARRELPDHRAGHGPGGVYARLSDLGHAPARFREELRSRMPTRPEADRLELPPGAPVIHLTRTAFDTEGRVIEMNEMVLDSAAYVLEYDFET</sequence>
<keyword evidence="4" id="KW-1185">Reference proteome</keyword>
<feature type="compositionally biased region" description="Basic and acidic residues" evidence="1">
    <location>
        <begin position="55"/>
        <end position="64"/>
    </location>
</feature>
<dbReference type="InterPro" id="IPR028978">
    <property type="entry name" value="Chorismate_lyase_/UTRA_dom_sf"/>
</dbReference>
<dbReference type="PANTHER" id="PTHR44846:SF17">
    <property type="entry name" value="GNTR-FAMILY TRANSCRIPTIONAL REGULATOR"/>
    <property type="match status" value="1"/>
</dbReference>
<dbReference type="InterPro" id="IPR011663">
    <property type="entry name" value="UTRA"/>
</dbReference>
<accession>A0A3R8RK08</accession>
<dbReference type="EMBL" id="PDES01000008">
    <property type="protein sequence ID" value="RRQ85082.1"/>
    <property type="molecule type" value="Genomic_DNA"/>
</dbReference>
<evidence type="ECO:0000313" key="3">
    <source>
        <dbReference type="EMBL" id="RRQ85082.1"/>
    </source>
</evidence>
<feature type="domain" description="UbiC transcription regulator-associated" evidence="2">
    <location>
        <begin position="69"/>
        <end position="134"/>
    </location>
</feature>